<dbReference type="Pfam" id="PF08843">
    <property type="entry name" value="AbiEii"/>
    <property type="match status" value="1"/>
</dbReference>
<dbReference type="AlphaFoldDB" id="A0A1C3NX36"/>
<reference evidence="2" key="1">
    <citation type="submission" date="2016-02" db="EMBL/GenBank/DDBJ databases">
        <authorList>
            <person name="Wibberg D."/>
        </authorList>
    </citation>
    <scope>NUCLEOTIDE SEQUENCE [LARGE SCALE GENOMIC DNA]</scope>
</reference>
<gene>
    <name evidence="1" type="ORF">FDG2_2162</name>
</gene>
<sequence>MITWLQRLVARTFFALPESAGFAVAGGAALNVRDLVDRPTRDLDLFTSPAPGMLISAVAAAYERSAQERGWTVRRIHVTETFARLVTDTGAESLIVDIGIDSRPTRRRP</sequence>
<proteinExistence type="predicted"/>
<accession>A0A1C3NX36</accession>
<evidence type="ECO:0000313" key="1">
    <source>
        <dbReference type="EMBL" id="SBW21901.1"/>
    </source>
</evidence>
<dbReference type="Proteomes" id="UP000199013">
    <property type="component" value="Unassembled WGS sequence"/>
</dbReference>
<protein>
    <recommendedName>
        <fullName evidence="3">Nucleotidyl transferase AbiEii/AbiGii toxin family protein</fullName>
    </recommendedName>
</protein>
<evidence type="ECO:0000313" key="2">
    <source>
        <dbReference type="Proteomes" id="UP000199013"/>
    </source>
</evidence>
<keyword evidence="2" id="KW-1185">Reference proteome</keyword>
<dbReference type="EMBL" id="FLUV01000899">
    <property type="protein sequence ID" value="SBW21901.1"/>
    <property type="molecule type" value="Genomic_DNA"/>
</dbReference>
<evidence type="ECO:0008006" key="3">
    <source>
        <dbReference type="Google" id="ProtNLM"/>
    </source>
</evidence>
<organism evidence="1 2">
    <name type="scientific">Candidatus Protofrankia californiensis</name>
    <dbReference type="NCBI Taxonomy" id="1839754"/>
    <lineage>
        <taxon>Bacteria</taxon>
        <taxon>Bacillati</taxon>
        <taxon>Actinomycetota</taxon>
        <taxon>Actinomycetes</taxon>
        <taxon>Frankiales</taxon>
        <taxon>Frankiaceae</taxon>
        <taxon>Protofrankia</taxon>
    </lineage>
</organism>
<name>A0A1C3NX36_9ACTN</name>
<dbReference type="InterPro" id="IPR014942">
    <property type="entry name" value="AbiEii"/>
</dbReference>